<protein>
    <submittedName>
        <fullName evidence="1">N-formylglutamate amidohydrolase</fullName>
    </submittedName>
</protein>
<dbReference type="Gene3D" id="3.40.630.40">
    <property type="entry name" value="Zn-dependent exopeptidases"/>
    <property type="match status" value="1"/>
</dbReference>
<keyword evidence="2" id="KW-1185">Reference proteome</keyword>
<gene>
    <name evidence="1" type="ORF">H0I76_08615</name>
</gene>
<organism evidence="1 2">
    <name type="scientific">Thermohalobaculum xanthum</name>
    <dbReference type="NCBI Taxonomy" id="2753746"/>
    <lineage>
        <taxon>Bacteria</taxon>
        <taxon>Pseudomonadati</taxon>
        <taxon>Pseudomonadota</taxon>
        <taxon>Alphaproteobacteria</taxon>
        <taxon>Rhodobacterales</taxon>
        <taxon>Paracoccaceae</taxon>
        <taxon>Thermohalobaculum</taxon>
    </lineage>
</organism>
<dbReference type="InterPro" id="IPR011227">
    <property type="entry name" value="UCP029730"/>
</dbReference>
<name>A0A8J7M6T4_9RHOB</name>
<dbReference type="Pfam" id="PF05013">
    <property type="entry name" value="FGase"/>
    <property type="match status" value="1"/>
</dbReference>
<dbReference type="AlphaFoldDB" id="A0A8J7M6T4"/>
<evidence type="ECO:0000313" key="2">
    <source>
        <dbReference type="Proteomes" id="UP000655420"/>
    </source>
</evidence>
<dbReference type="SUPFAM" id="SSF53187">
    <property type="entry name" value="Zn-dependent exopeptidases"/>
    <property type="match status" value="1"/>
</dbReference>
<dbReference type="PIRSF" id="PIRSF029730">
    <property type="entry name" value="UCP029730"/>
    <property type="match status" value="1"/>
</dbReference>
<dbReference type="EMBL" id="JAEHHL010000004">
    <property type="protein sequence ID" value="MBK0399250.1"/>
    <property type="molecule type" value="Genomic_DNA"/>
</dbReference>
<dbReference type="Proteomes" id="UP000655420">
    <property type="component" value="Unassembled WGS sequence"/>
</dbReference>
<accession>A0A8J7M6T4</accession>
<reference evidence="1" key="1">
    <citation type="submission" date="2020-12" db="EMBL/GenBank/DDBJ databases">
        <title>Bacterial taxonomy.</title>
        <authorList>
            <person name="Pan X."/>
        </authorList>
    </citation>
    <scope>NUCLEOTIDE SEQUENCE</scope>
    <source>
        <strain evidence="1">M0105</strain>
    </source>
</reference>
<comment type="caution">
    <text evidence="1">The sequence shown here is derived from an EMBL/GenBank/DDBJ whole genome shotgun (WGS) entry which is preliminary data.</text>
</comment>
<dbReference type="InterPro" id="IPR007709">
    <property type="entry name" value="N-FG_amidohydro"/>
</dbReference>
<proteinExistence type="predicted"/>
<evidence type="ECO:0000313" key="1">
    <source>
        <dbReference type="EMBL" id="MBK0399250.1"/>
    </source>
</evidence>
<sequence length="238" mass="26303">MRDVILLCDHARNAVPPEIGDLGLPPEDMNRHIAFDVGARGVTLGLAAWLGAGAVLSTYSRLVIDPNRGEDDPTLVMKLYDGTIIPANRHADDAEVERRLTAYHRPYHDAIDLAIDEVLEAGGAPALVSIHSFTPQFKGRPPRPWHVGVLWDRDERLARPLIRRLEAEGDLCVGDNEPYSGQLRGDCMWRHGTARGLPHVLIEVRNDLIATHDGQADWAKRLAPVIRGAIEDLRADGH</sequence>